<keyword evidence="2" id="KW-0812">Transmembrane</keyword>
<dbReference type="EMBL" id="JAUSRB010000002">
    <property type="protein sequence ID" value="MDP9864029.1"/>
    <property type="molecule type" value="Genomic_DNA"/>
</dbReference>
<gene>
    <name evidence="3" type="ORF">J2S55_003295</name>
</gene>
<evidence type="ECO:0000313" key="4">
    <source>
        <dbReference type="Proteomes" id="UP001230426"/>
    </source>
</evidence>
<organism evidence="3 4">
    <name type="scientific">Streptosporangium brasiliense</name>
    <dbReference type="NCBI Taxonomy" id="47480"/>
    <lineage>
        <taxon>Bacteria</taxon>
        <taxon>Bacillati</taxon>
        <taxon>Actinomycetota</taxon>
        <taxon>Actinomycetes</taxon>
        <taxon>Streptosporangiales</taxon>
        <taxon>Streptosporangiaceae</taxon>
        <taxon>Streptosporangium</taxon>
    </lineage>
</organism>
<comment type="caution">
    <text evidence="3">The sequence shown here is derived from an EMBL/GenBank/DDBJ whole genome shotgun (WGS) entry which is preliminary data.</text>
</comment>
<sequence>MTITPRTVGRRDWVADLGIAVVALAALVSSASALAGLAKLAAWGDQLALLLPVMVDAYGITSTRIWLSKSTRSARVRKHAAGNATAAIVMSVVGNVVYHAIEAGALHLPAWVLVVAVSVVPPITIGLLSHLVALRSGDTVPAPAATEQESQPVRTEPLPRTEEVSPAVSAPALAVASDAPRAIASAPTESPRTEVVELASVRADRTAKQPATPYGRMDRGAFIAGLIAEIWQAEVEGRTWEPDYPVLEERSGYRRSWCEKAVREAREFAASDTPSPITAEALALVATGTAPADLTEPEARPLAVLSHGESAAGGEHR</sequence>
<feature type="transmembrane region" description="Helical" evidence="2">
    <location>
        <begin position="79"/>
        <end position="98"/>
    </location>
</feature>
<keyword evidence="2" id="KW-1133">Transmembrane helix</keyword>
<evidence type="ECO:0000256" key="1">
    <source>
        <dbReference type="SAM" id="MobiDB-lite"/>
    </source>
</evidence>
<protein>
    <recommendedName>
        <fullName evidence="5">DUF2637 domain-containing protein</fullName>
    </recommendedName>
</protein>
<dbReference type="PROSITE" id="PS51318">
    <property type="entry name" value="TAT"/>
    <property type="match status" value="1"/>
</dbReference>
<keyword evidence="2" id="KW-0472">Membrane</keyword>
<feature type="transmembrane region" description="Helical" evidence="2">
    <location>
        <begin position="49"/>
        <end position="67"/>
    </location>
</feature>
<reference evidence="3 4" key="1">
    <citation type="submission" date="2023-07" db="EMBL/GenBank/DDBJ databases">
        <title>Sequencing the genomes of 1000 actinobacteria strains.</title>
        <authorList>
            <person name="Klenk H.-P."/>
        </authorList>
    </citation>
    <scope>NUCLEOTIDE SEQUENCE [LARGE SCALE GENOMIC DNA]</scope>
    <source>
        <strain evidence="3 4">DSM 44109</strain>
    </source>
</reference>
<name>A0ABT9R472_9ACTN</name>
<evidence type="ECO:0008006" key="5">
    <source>
        <dbReference type="Google" id="ProtNLM"/>
    </source>
</evidence>
<accession>A0ABT9R472</accession>
<dbReference type="Proteomes" id="UP001230426">
    <property type="component" value="Unassembled WGS sequence"/>
</dbReference>
<keyword evidence="4" id="KW-1185">Reference proteome</keyword>
<evidence type="ECO:0000256" key="2">
    <source>
        <dbReference type="SAM" id="Phobius"/>
    </source>
</evidence>
<evidence type="ECO:0000313" key="3">
    <source>
        <dbReference type="EMBL" id="MDP9864029.1"/>
    </source>
</evidence>
<feature type="region of interest" description="Disordered" evidence="1">
    <location>
        <begin position="293"/>
        <end position="317"/>
    </location>
</feature>
<feature type="transmembrane region" description="Helical" evidence="2">
    <location>
        <begin position="110"/>
        <end position="133"/>
    </location>
</feature>
<feature type="region of interest" description="Disordered" evidence="1">
    <location>
        <begin position="141"/>
        <end position="166"/>
    </location>
</feature>
<proteinExistence type="predicted"/>
<dbReference type="RefSeq" id="WP_306861427.1">
    <property type="nucleotide sequence ID" value="NZ_JAUSRB010000002.1"/>
</dbReference>
<dbReference type="InterPro" id="IPR006311">
    <property type="entry name" value="TAT_signal"/>
</dbReference>